<evidence type="ECO:0000259" key="9">
    <source>
        <dbReference type="PROSITE" id="PS50109"/>
    </source>
</evidence>
<dbReference type="OrthoDB" id="9789238at2"/>
<evidence type="ECO:0000256" key="5">
    <source>
        <dbReference type="ARBA" id="ARBA00022741"/>
    </source>
</evidence>
<dbReference type="PANTHER" id="PTHR43065:SF10">
    <property type="entry name" value="PEROXIDE STRESS-ACTIVATED HISTIDINE KINASE MAK3"/>
    <property type="match status" value="1"/>
</dbReference>
<dbReference type="Pfam" id="PF02518">
    <property type="entry name" value="HATPase_c"/>
    <property type="match status" value="1"/>
</dbReference>
<dbReference type="SUPFAM" id="SSF55874">
    <property type="entry name" value="ATPase domain of HSP90 chaperone/DNA topoisomerase II/histidine kinase"/>
    <property type="match status" value="1"/>
</dbReference>
<dbReference type="KEGG" id="sphj:BSL82_10935"/>
<evidence type="ECO:0000256" key="6">
    <source>
        <dbReference type="ARBA" id="ARBA00022777"/>
    </source>
</evidence>
<dbReference type="InterPro" id="IPR003661">
    <property type="entry name" value="HisK_dim/P_dom"/>
</dbReference>
<dbReference type="SMART" id="SM00387">
    <property type="entry name" value="HATPase_c"/>
    <property type="match status" value="1"/>
</dbReference>
<dbReference type="Gene3D" id="3.30.450.20">
    <property type="entry name" value="PAS domain"/>
    <property type="match status" value="1"/>
</dbReference>
<dbReference type="PRINTS" id="PR00344">
    <property type="entry name" value="BCTRLSENSOR"/>
</dbReference>
<dbReference type="AlphaFoldDB" id="A0A1L3ZVY1"/>
<evidence type="ECO:0000259" key="11">
    <source>
        <dbReference type="PROSITE" id="PS50113"/>
    </source>
</evidence>
<feature type="domain" description="PAC" evidence="11">
    <location>
        <begin position="211"/>
        <end position="262"/>
    </location>
</feature>
<feature type="domain" description="PAS" evidence="10">
    <location>
        <begin position="138"/>
        <end position="208"/>
    </location>
</feature>
<keyword evidence="6" id="KW-0418">Kinase</keyword>
<dbReference type="InterPro" id="IPR003594">
    <property type="entry name" value="HATPase_dom"/>
</dbReference>
<dbReference type="SUPFAM" id="SSF55785">
    <property type="entry name" value="PYP-like sensor domain (PAS domain)"/>
    <property type="match status" value="2"/>
</dbReference>
<dbReference type="PANTHER" id="PTHR43065">
    <property type="entry name" value="SENSOR HISTIDINE KINASE"/>
    <property type="match status" value="1"/>
</dbReference>
<gene>
    <name evidence="12" type="ORF">BSL82_10935</name>
</gene>
<protein>
    <recommendedName>
        <fullName evidence="2">histidine kinase</fullName>
        <ecNumber evidence="2">2.7.13.3</ecNumber>
    </recommendedName>
</protein>
<evidence type="ECO:0000256" key="3">
    <source>
        <dbReference type="ARBA" id="ARBA00022553"/>
    </source>
</evidence>
<dbReference type="SUPFAM" id="SSF47384">
    <property type="entry name" value="Homodimeric domain of signal transducing histidine kinase"/>
    <property type="match status" value="1"/>
</dbReference>
<evidence type="ECO:0000256" key="2">
    <source>
        <dbReference type="ARBA" id="ARBA00012438"/>
    </source>
</evidence>
<dbReference type="Proteomes" id="UP000182063">
    <property type="component" value="Chromosome"/>
</dbReference>
<evidence type="ECO:0000256" key="4">
    <source>
        <dbReference type="ARBA" id="ARBA00022679"/>
    </source>
</evidence>
<dbReference type="InterPro" id="IPR005467">
    <property type="entry name" value="His_kinase_dom"/>
</dbReference>
<dbReference type="InterPro" id="IPR004358">
    <property type="entry name" value="Sig_transdc_His_kin-like_C"/>
</dbReference>
<keyword evidence="8" id="KW-0902">Two-component regulatory system</keyword>
<dbReference type="NCBIfam" id="TIGR00229">
    <property type="entry name" value="sensory_box"/>
    <property type="match status" value="1"/>
</dbReference>
<dbReference type="InterPro" id="IPR000700">
    <property type="entry name" value="PAS-assoc_C"/>
</dbReference>
<dbReference type="Gene3D" id="1.10.287.130">
    <property type="match status" value="1"/>
</dbReference>
<keyword evidence="7" id="KW-0067">ATP-binding</keyword>
<dbReference type="EMBL" id="CP018221">
    <property type="protein sequence ID" value="API59765.1"/>
    <property type="molecule type" value="Genomic_DNA"/>
</dbReference>
<dbReference type="InterPro" id="IPR035965">
    <property type="entry name" value="PAS-like_dom_sf"/>
</dbReference>
<dbReference type="Pfam" id="PF08447">
    <property type="entry name" value="PAS_3"/>
    <property type="match status" value="1"/>
</dbReference>
<evidence type="ECO:0000313" key="13">
    <source>
        <dbReference type="Proteomes" id="UP000182063"/>
    </source>
</evidence>
<dbReference type="PROSITE" id="PS50113">
    <property type="entry name" value="PAC"/>
    <property type="match status" value="1"/>
</dbReference>
<evidence type="ECO:0000313" key="12">
    <source>
        <dbReference type="EMBL" id="API59765.1"/>
    </source>
</evidence>
<dbReference type="InterPro" id="IPR036097">
    <property type="entry name" value="HisK_dim/P_sf"/>
</dbReference>
<dbReference type="InterPro" id="IPR000014">
    <property type="entry name" value="PAS"/>
</dbReference>
<name>A0A1L3ZVY1_9SPHN</name>
<evidence type="ECO:0000259" key="10">
    <source>
        <dbReference type="PROSITE" id="PS50112"/>
    </source>
</evidence>
<dbReference type="SMART" id="SM00091">
    <property type="entry name" value="PAS"/>
    <property type="match status" value="2"/>
</dbReference>
<dbReference type="InterPro" id="IPR036890">
    <property type="entry name" value="HATPase_C_sf"/>
</dbReference>
<evidence type="ECO:0000256" key="8">
    <source>
        <dbReference type="ARBA" id="ARBA00023012"/>
    </source>
</evidence>
<dbReference type="InterPro" id="IPR013655">
    <property type="entry name" value="PAS_fold_3"/>
</dbReference>
<sequence length="506" mass="56686">MERIATKLAGRSRDVPLADLNDHDSLVVLNGSPHGALMVGEADGRIIWANQAAHRAYRGQNPDLTSMEVDEVLLSYRELRRSAQASVIREPFVVQFRLHDGSALPVEVFEQRYRLDNYGEVSLLHLRDAAGQFGVLKQEERLRHLLADSFGATMIIMPNGIVRYVAPSIQHILGYTEQELLGTNIRSLEHAEERRQVGAFVRAMPKDGTSKRMELRIRHADGHYRHIECTIRNLTKNPDVGGILANFRDITERIEAERDARRRAEEVHVLARYRTMSELGSAIAHELNQPVAAIRNYAAGCLRTLDGPGGLEQSRWALQQIEGEAERATRIMRSVYNFTKHKRVERKVLPVVDIIADIFAFLQLKVQETEATLVLDVKKGLTAWCDKTLIGQAILNLALNGLEAMKDQPCVRRELRISAANVDAAFVQITVSDSGAGMNSEQLEALFQARATTKEHGLGLGLILSRSVVSNHGGKLWAESKEGEGTRFYVTLPRRSRKDKVLSFVQ</sequence>
<dbReference type="EC" id="2.7.13.3" evidence="2"/>
<dbReference type="Pfam" id="PF00512">
    <property type="entry name" value="HisKA"/>
    <property type="match status" value="1"/>
</dbReference>
<dbReference type="PROSITE" id="PS50112">
    <property type="entry name" value="PAS"/>
    <property type="match status" value="1"/>
</dbReference>
<dbReference type="GO" id="GO:0000155">
    <property type="term" value="F:phosphorelay sensor kinase activity"/>
    <property type="evidence" value="ECO:0007669"/>
    <property type="project" value="InterPro"/>
</dbReference>
<dbReference type="CDD" id="cd00130">
    <property type="entry name" value="PAS"/>
    <property type="match status" value="1"/>
</dbReference>
<keyword evidence="13" id="KW-1185">Reference proteome</keyword>
<dbReference type="GO" id="GO:0005524">
    <property type="term" value="F:ATP binding"/>
    <property type="evidence" value="ECO:0007669"/>
    <property type="project" value="UniProtKB-KW"/>
</dbReference>
<dbReference type="Gene3D" id="3.30.565.10">
    <property type="entry name" value="Histidine kinase-like ATPase, C-terminal domain"/>
    <property type="match status" value="1"/>
</dbReference>
<keyword evidence="5" id="KW-0547">Nucleotide-binding</keyword>
<reference evidence="13" key="1">
    <citation type="submission" date="2016-11" db="EMBL/GenBank/DDBJ databases">
        <title>Complete Genome Sequence of alachlor-degrading Sphingomonas sp. strain JJ-A5.</title>
        <authorList>
            <person name="Lee H."/>
            <person name="Ka J.-O."/>
        </authorList>
    </citation>
    <scope>NUCLEOTIDE SEQUENCE [LARGE SCALE GENOMIC DNA]</scope>
    <source>
        <strain evidence="13">JJ-A5</strain>
    </source>
</reference>
<comment type="catalytic activity">
    <reaction evidence="1">
        <text>ATP + protein L-histidine = ADP + protein N-phospho-L-histidine.</text>
        <dbReference type="EC" id="2.7.13.3"/>
    </reaction>
</comment>
<feature type="domain" description="Histidine kinase" evidence="9">
    <location>
        <begin position="282"/>
        <end position="496"/>
    </location>
</feature>
<evidence type="ECO:0000256" key="7">
    <source>
        <dbReference type="ARBA" id="ARBA00022840"/>
    </source>
</evidence>
<keyword evidence="4" id="KW-0808">Transferase</keyword>
<evidence type="ECO:0000256" key="1">
    <source>
        <dbReference type="ARBA" id="ARBA00000085"/>
    </source>
</evidence>
<organism evidence="12 13">
    <name type="scientific">Tardibacter chloracetimidivorans</name>
    <dbReference type="NCBI Taxonomy" id="1921510"/>
    <lineage>
        <taxon>Bacteria</taxon>
        <taxon>Pseudomonadati</taxon>
        <taxon>Pseudomonadota</taxon>
        <taxon>Alphaproteobacteria</taxon>
        <taxon>Sphingomonadales</taxon>
        <taxon>Sphingomonadaceae</taxon>
        <taxon>Tardibacter</taxon>
    </lineage>
</organism>
<dbReference type="SMART" id="SM00388">
    <property type="entry name" value="HisKA"/>
    <property type="match status" value="1"/>
</dbReference>
<keyword evidence="3" id="KW-0597">Phosphoprotein</keyword>
<dbReference type="PROSITE" id="PS50109">
    <property type="entry name" value="HIS_KIN"/>
    <property type="match status" value="1"/>
</dbReference>
<dbReference type="CDD" id="cd00082">
    <property type="entry name" value="HisKA"/>
    <property type="match status" value="1"/>
</dbReference>
<proteinExistence type="predicted"/>
<dbReference type="STRING" id="1921510.BSL82_10935"/>
<accession>A0A1L3ZVY1</accession>